<dbReference type="Gene3D" id="3.80.10.10">
    <property type="entry name" value="Ribonuclease Inhibitor"/>
    <property type="match status" value="4"/>
</dbReference>
<dbReference type="PANTHER" id="PTHR45661:SF3">
    <property type="entry name" value="IG-LIKE DOMAIN-CONTAINING PROTEIN"/>
    <property type="match status" value="1"/>
</dbReference>
<name>A0ABR2HH90_9EUKA</name>
<dbReference type="SUPFAM" id="SSF52058">
    <property type="entry name" value="L domain-like"/>
    <property type="match status" value="3"/>
</dbReference>
<dbReference type="InterPro" id="IPR053139">
    <property type="entry name" value="Surface_bspA-like"/>
</dbReference>
<evidence type="ECO:0000313" key="2">
    <source>
        <dbReference type="Proteomes" id="UP001470230"/>
    </source>
</evidence>
<dbReference type="InterPro" id="IPR026906">
    <property type="entry name" value="LRR_5"/>
</dbReference>
<organism evidence="1 2">
    <name type="scientific">Tritrichomonas musculus</name>
    <dbReference type="NCBI Taxonomy" id="1915356"/>
    <lineage>
        <taxon>Eukaryota</taxon>
        <taxon>Metamonada</taxon>
        <taxon>Parabasalia</taxon>
        <taxon>Tritrichomonadida</taxon>
        <taxon>Tritrichomonadidae</taxon>
        <taxon>Tritrichomonas</taxon>
    </lineage>
</organism>
<comment type="caution">
    <text evidence="1">The sequence shown here is derived from an EMBL/GenBank/DDBJ whole genome shotgun (WGS) entry which is preliminary data.</text>
</comment>
<keyword evidence="2" id="KW-1185">Reference proteome</keyword>
<dbReference type="Proteomes" id="UP001470230">
    <property type="component" value="Unassembled WGS sequence"/>
</dbReference>
<accession>A0ABR2HH90</accession>
<dbReference type="EMBL" id="JAPFFF010000029">
    <property type="protein sequence ID" value="KAK8846463.1"/>
    <property type="molecule type" value="Genomic_DNA"/>
</dbReference>
<gene>
    <name evidence="1" type="ORF">M9Y10_020485</name>
</gene>
<dbReference type="InterPro" id="IPR032675">
    <property type="entry name" value="LRR_dom_sf"/>
</dbReference>
<dbReference type="Gene3D" id="3.40.50.12480">
    <property type="match status" value="1"/>
</dbReference>
<dbReference type="PANTHER" id="PTHR45661">
    <property type="entry name" value="SURFACE ANTIGEN"/>
    <property type="match status" value="1"/>
</dbReference>
<reference evidence="1 2" key="1">
    <citation type="submission" date="2024-04" db="EMBL/GenBank/DDBJ databases">
        <title>Tritrichomonas musculus Genome.</title>
        <authorList>
            <person name="Alves-Ferreira E."/>
            <person name="Grigg M."/>
            <person name="Lorenzi H."/>
            <person name="Galac M."/>
        </authorList>
    </citation>
    <scope>NUCLEOTIDE SEQUENCE [LARGE SCALE GENOMIC DNA]</scope>
    <source>
        <strain evidence="1 2">EAF2021</strain>
    </source>
</reference>
<dbReference type="Pfam" id="PF13306">
    <property type="entry name" value="LRR_5"/>
    <property type="match status" value="4"/>
</dbReference>
<protein>
    <recommendedName>
        <fullName evidence="3">Surface antigen BspA-like</fullName>
    </recommendedName>
</protein>
<evidence type="ECO:0008006" key="3">
    <source>
        <dbReference type="Google" id="ProtNLM"/>
    </source>
</evidence>
<evidence type="ECO:0000313" key="1">
    <source>
        <dbReference type="EMBL" id="KAK8846463.1"/>
    </source>
</evidence>
<proteinExistence type="predicted"/>
<sequence>MREHNEEGEKQSAKAQIVIHEGFKYTLNTEAKTASLIGSQLYKNDILIPYSINYNSQEYIVVNISDQFVNDSSIKSIRFQSNSEIQIFNDHFLSFSLIESIMIPSNLTEIAEGCFESTPKLNEFTIDSKNQIFSSYKNDFILKKSTPKSDEFDVLIFARRNIERAIIPSFVKQIAPFAFMNCTVLDTVEIPSNSKLQIIGKFSFSFASFVKISLPSQLTQICEGAFSECYNLTKVEFPKDCELKKIGKNVFSNSQIESITIPSHVTEIVEDTFNFCLYLKSIDFQTNSEIYSIHENAFNESNIESISIPSSLKELKKGWCKRTQHLDRFTIDPSNKNYKSFEGDLILGKSTPESDEFDVLVFARRKIKRAIIPSCVKQIASYAFMECYDLNYIEIPKNSQLQIIDELSFYDTKIEELFIPSSLIELKDGWCQSTQSLIKFTVDPNNKHFISYENDFILGKSSQNSDVFDVLVFARRNIETVVIPSFIKRIAQYAFQYCKKIKHIEIPIESKLEIIDKYAFYFSSVKNISIPSSVKQICERSFCFCFNLKKVKIPKNSQLFTIDECAFLNSSIESITIPSGLTSIGDSAFCDCGNLANFELPADSKLQVIGNCAFSNSSIVSFTIPVQLIEIRCLFSFCSRLEKVFIPMNSHLKSIDKESFAMTSIKSFYMPPHITKMEDFFDGYNSLQIIELPENSELQEFDKNVSENSTQEVLFMIPVRLANIFI</sequence>